<proteinExistence type="predicted"/>
<dbReference type="Pfam" id="PF11742">
    <property type="entry name" value="DUF3302"/>
    <property type="match status" value="1"/>
</dbReference>
<dbReference type="OrthoDB" id="5737744at2"/>
<keyword evidence="4" id="KW-1185">Reference proteome</keyword>
<evidence type="ECO:0008006" key="5">
    <source>
        <dbReference type="Google" id="ProtNLM"/>
    </source>
</evidence>
<keyword evidence="2" id="KW-1133">Transmembrane helix</keyword>
<keyword evidence="2" id="KW-0472">Membrane</keyword>
<name>A0A1H2I5A7_9PSED</name>
<organism evidence="3 4">
    <name type="scientific">Pseudomonas pohangensis</name>
    <dbReference type="NCBI Taxonomy" id="364197"/>
    <lineage>
        <taxon>Bacteria</taxon>
        <taxon>Pseudomonadati</taxon>
        <taxon>Pseudomonadota</taxon>
        <taxon>Gammaproteobacteria</taxon>
        <taxon>Pseudomonadales</taxon>
        <taxon>Pseudomonadaceae</taxon>
        <taxon>Pseudomonas</taxon>
    </lineage>
</organism>
<feature type="transmembrane region" description="Helical" evidence="2">
    <location>
        <begin position="52"/>
        <end position="72"/>
    </location>
</feature>
<dbReference type="InterPro" id="IPR011223">
    <property type="entry name" value="UCP028770"/>
</dbReference>
<protein>
    <recommendedName>
        <fullName evidence="5">Inner membrane protein YiaW</fullName>
    </recommendedName>
</protein>
<evidence type="ECO:0000256" key="2">
    <source>
        <dbReference type="SAM" id="Phobius"/>
    </source>
</evidence>
<dbReference type="EMBL" id="LT629785">
    <property type="protein sequence ID" value="SDU39115.1"/>
    <property type="molecule type" value="Genomic_DNA"/>
</dbReference>
<dbReference type="AlphaFoldDB" id="A0A1H2I5A7"/>
<feature type="transmembrane region" description="Helical" evidence="2">
    <location>
        <begin position="12"/>
        <end position="32"/>
    </location>
</feature>
<evidence type="ECO:0000313" key="4">
    <source>
        <dbReference type="Proteomes" id="UP000243232"/>
    </source>
</evidence>
<gene>
    <name evidence="3" type="ORF">SAMN05216296_3503</name>
</gene>
<dbReference type="RefSeq" id="WP_090198398.1">
    <property type="nucleotide sequence ID" value="NZ_LT629785.1"/>
</dbReference>
<evidence type="ECO:0000256" key="1">
    <source>
        <dbReference type="SAM" id="MobiDB-lite"/>
    </source>
</evidence>
<reference evidence="4" key="1">
    <citation type="submission" date="2016-10" db="EMBL/GenBank/DDBJ databases">
        <authorList>
            <person name="Varghese N."/>
            <person name="Submissions S."/>
        </authorList>
    </citation>
    <scope>NUCLEOTIDE SEQUENCE [LARGE SCALE GENOMIC DNA]</scope>
    <source>
        <strain evidence="4">DSM 17875</strain>
    </source>
</reference>
<sequence>MLGFEIDLWDYITFLSLFIIGLGLVAALVLLAGLPGKIAIARKHPDAEAVNIMGWAGFLAVVPWIQAFIWAFKPTDIIDIRRFPAEERKAIDIEIARLKGEEPDSPQPPAEASASASATPAAAEQPTQPGQHDPEHGGKA</sequence>
<keyword evidence="2" id="KW-0812">Transmembrane</keyword>
<feature type="region of interest" description="Disordered" evidence="1">
    <location>
        <begin position="96"/>
        <end position="140"/>
    </location>
</feature>
<dbReference type="STRING" id="364197.SAMN05216296_3503"/>
<dbReference type="Proteomes" id="UP000243232">
    <property type="component" value="Chromosome I"/>
</dbReference>
<accession>A0A1H2I5A7</accession>
<feature type="compositionally biased region" description="Low complexity" evidence="1">
    <location>
        <begin position="110"/>
        <end position="129"/>
    </location>
</feature>
<evidence type="ECO:0000313" key="3">
    <source>
        <dbReference type="EMBL" id="SDU39115.1"/>
    </source>
</evidence>